<comment type="caution">
    <text evidence="3">The sequence shown here is derived from an EMBL/GenBank/DDBJ whole genome shotgun (WGS) entry which is preliminary data.</text>
</comment>
<proteinExistence type="predicted"/>
<dbReference type="InterPro" id="IPR004827">
    <property type="entry name" value="bZIP"/>
</dbReference>
<dbReference type="Proteomes" id="UP001489004">
    <property type="component" value="Unassembled WGS sequence"/>
</dbReference>
<feature type="compositionally biased region" description="Basic and acidic residues" evidence="1">
    <location>
        <begin position="815"/>
        <end position="828"/>
    </location>
</feature>
<evidence type="ECO:0000313" key="3">
    <source>
        <dbReference type="EMBL" id="KAK9817720.1"/>
    </source>
</evidence>
<feature type="compositionally biased region" description="Basic and acidic residues" evidence="1">
    <location>
        <begin position="299"/>
        <end position="308"/>
    </location>
</feature>
<feature type="compositionally biased region" description="Polar residues" evidence="1">
    <location>
        <begin position="208"/>
        <end position="237"/>
    </location>
</feature>
<feature type="region of interest" description="Disordered" evidence="1">
    <location>
        <begin position="55"/>
        <end position="349"/>
    </location>
</feature>
<feature type="domain" description="BZIP" evidence="2">
    <location>
        <begin position="1173"/>
        <end position="1187"/>
    </location>
</feature>
<feature type="compositionally biased region" description="Low complexity" evidence="1">
    <location>
        <begin position="718"/>
        <end position="735"/>
    </location>
</feature>
<feature type="compositionally biased region" description="Basic residues" evidence="1">
    <location>
        <begin position="623"/>
        <end position="633"/>
    </location>
</feature>
<dbReference type="PROSITE" id="PS00036">
    <property type="entry name" value="BZIP_BASIC"/>
    <property type="match status" value="1"/>
</dbReference>
<feature type="compositionally biased region" description="Polar residues" evidence="1">
    <location>
        <begin position="702"/>
        <end position="717"/>
    </location>
</feature>
<evidence type="ECO:0000259" key="2">
    <source>
        <dbReference type="PROSITE" id="PS00036"/>
    </source>
</evidence>
<gene>
    <name evidence="3" type="ORF">WJX72_001225</name>
</gene>
<name>A0AAW1Q6G8_9CHLO</name>
<feature type="region of interest" description="Disordered" evidence="1">
    <location>
        <begin position="364"/>
        <end position="386"/>
    </location>
</feature>
<feature type="compositionally biased region" description="Low complexity" evidence="1">
    <location>
        <begin position="675"/>
        <end position="693"/>
    </location>
</feature>
<feature type="region of interest" description="Disordered" evidence="1">
    <location>
        <begin position="545"/>
        <end position="580"/>
    </location>
</feature>
<feature type="region of interest" description="Disordered" evidence="1">
    <location>
        <begin position="613"/>
        <end position="835"/>
    </location>
</feature>
<feature type="region of interest" description="Disordered" evidence="1">
    <location>
        <begin position="1126"/>
        <end position="1172"/>
    </location>
</feature>
<feature type="region of interest" description="Disordered" evidence="1">
    <location>
        <begin position="494"/>
        <end position="528"/>
    </location>
</feature>
<dbReference type="GO" id="GO:0003700">
    <property type="term" value="F:DNA-binding transcription factor activity"/>
    <property type="evidence" value="ECO:0007669"/>
    <property type="project" value="InterPro"/>
</dbReference>
<evidence type="ECO:0000313" key="4">
    <source>
        <dbReference type="Proteomes" id="UP001489004"/>
    </source>
</evidence>
<sequence length="1558" mass="163489">MDQAASYAERQKHFQQRLASLQARQKSLQEVPAQLGKRGSAGAHVIAKAYAGATAVRRSLDSGPSPERRRPRLWEQPYQQPPAQPASLRSSSSKPVGEASGMQVISPPSHQPLQSATSLKGRLSISIPSESISPRENMDKATSSRPNSEPSSAATSEVHAASAPKHEATPGARSQGGRAERSRLRTAGRLHMGLESAANDSAEDSDAQLSRSAISAGVSITETSPTSSSRISDPLSDNRTRLPPSQARRHSDLGCGNSSHHLNTFSSLPSPRSQQAAAAGPPVERSPRAKPQLTTIPSQREEEGRTTEEIQLELQQSERGASRGAESRPPAKKPQATHPPGKPPSFFARLFGCFLPNSHQLAQDGIQTGKKGHGDMRSKGSSPYTLDAEQPDWQLGTRAEVQVGYAFVDSQPAGEELGPQGRLKSAISLPTPDLVAALKSGEPRAAQRMLSDADDLEAPAKRRLRTKIAKLSMTLAPPSSTSIDAELLQPLSSGAASGDECTSQRLPPTQGAEKGAPGPDLGDLTPEGVKTTTISISQLLSLASSTLSESPCPSEGKKKVKRRRNRAKSPAKSEGAAPQAAFGTDAWFTSTAPRTKSLDAWMVQQYPELAMLTNLAKSPDKSPRRKSPCRARGQRSSPSASPHAVPHASSTRVSRGSSPARGARSMGKPPRSPRHLASGASSAASALSRSGSHVDAPASAPLSRTSSAPTATLITPLSRTSSAAKAAAPSRSSTSVAEQAASPGQASPSHLTRNGESDGEASNDSSDALEAAVLEQARKDASHGAAQPAAGSCRASGSGAGQNNIDGDQVSATRGRADDSDSEHDVESSRASSDALEAAVLEQAWKDVSHAALQPAAGRASASSGGQSRVNGDQVFAPGAAASSAVPAKVDSLQVSASAGSGIGRFRAQHPAPVAPAMAPSGGSATGKLLSSLMGSLGRTRSKDLPATERQTLGQASVPAPAAAKAGANAKILAPGGRSQLAEEASIGPEPDMSAFRPRAFKDTQNTAYLRLRMCLLQLRDVRTVAAPTVHAAAAWRDHRIACLHRQVPQEPMQYPDCHLLSGQNAPSPSSFVSNSRANCPDSIQPTTIIVKAAAKRSLWKSSNRQISDVDWIPEGQMARPEGLARAISTSSTDTQERDLLTKEHRSRSLKSGNKRKAETRATSEDDEDIELRRARNREAARKSRERKDINATLQRHVEGAAEKLQTARTQGLALQEQLHHVLRRESGLDAKATLHMLLNNINQLVVCLAADAKPAAPVNKPIMKPRQGQAAPSLAPVRAKHVLANASSAKDGPDTPNQSPGLPQLVRGGSLNKYCSLNAPRQPSGLKRNVSASGSFAAAGPARLERSVSASTLHSNLSDASTLLGCMDEVEHLMAVDFQEGHAELLSQLGMDDIEENLNPPTLASQDSNVAETCRASPAAHAAPAQRSGPASRLQKQLSIELIEPLPQAIMASDEASLSQPDMEPTPLHSMTGEGPGDFDSLVSLLNGDRKAAAVHLGLTQALWGTIFNAGGHQCPPSGTPTPQSGYHPTPAHTEPADMPFDEVAGFLCQDLPVALV</sequence>
<organism evidence="3 4">
    <name type="scientific">[Myrmecia] bisecta</name>
    <dbReference type="NCBI Taxonomy" id="41462"/>
    <lineage>
        <taxon>Eukaryota</taxon>
        <taxon>Viridiplantae</taxon>
        <taxon>Chlorophyta</taxon>
        <taxon>core chlorophytes</taxon>
        <taxon>Trebouxiophyceae</taxon>
        <taxon>Trebouxiales</taxon>
        <taxon>Trebouxiaceae</taxon>
        <taxon>Myrmecia</taxon>
    </lineage>
</organism>
<protein>
    <recommendedName>
        <fullName evidence="2">BZIP domain-containing protein</fullName>
    </recommendedName>
</protein>
<feature type="compositionally biased region" description="Low complexity" evidence="1">
    <location>
        <begin position="636"/>
        <end position="665"/>
    </location>
</feature>
<feature type="compositionally biased region" description="Polar residues" evidence="1">
    <location>
        <begin position="140"/>
        <end position="155"/>
    </location>
</feature>
<keyword evidence="4" id="KW-1185">Reference proteome</keyword>
<feature type="compositionally biased region" description="Polar residues" evidence="1">
    <location>
        <begin position="256"/>
        <end position="276"/>
    </location>
</feature>
<dbReference type="EMBL" id="JALJOR010000004">
    <property type="protein sequence ID" value="KAK9817720.1"/>
    <property type="molecule type" value="Genomic_DNA"/>
</dbReference>
<reference evidence="3 4" key="1">
    <citation type="journal article" date="2024" name="Nat. Commun.">
        <title>Phylogenomics reveals the evolutionary origins of lichenization in chlorophyte algae.</title>
        <authorList>
            <person name="Puginier C."/>
            <person name="Libourel C."/>
            <person name="Otte J."/>
            <person name="Skaloud P."/>
            <person name="Haon M."/>
            <person name="Grisel S."/>
            <person name="Petersen M."/>
            <person name="Berrin J.G."/>
            <person name="Delaux P.M."/>
            <person name="Dal Grande F."/>
            <person name="Keller J."/>
        </authorList>
    </citation>
    <scope>NUCLEOTIDE SEQUENCE [LARGE SCALE GENOMIC DNA]</scope>
    <source>
        <strain evidence="3 4">SAG 2043</strain>
    </source>
</reference>
<feature type="compositionally biased region" description="Low complexity" evidence="1">
    <location>
        <begin position="1416"/>
        <end position="1432"/>
    </location>
</feature>
<feature type="compositionally biased region" description="Basic residues" evidence="1">
    <location>
        <begin position="1145"/>
        <end position="1155"/>
    </location>
</feature>
<feature type="compositionally biased region" description="Polar residues" evidence="1">
    <location>
        <begin position="802"/>
        <end position="812"/>
    </location>
</feature>
<feature type="compositionally biased region" description="Basic residues" evidence="1">
    <location>
        <begin position="558"/>
        <end position="569"/>
    </location>
</feature>
<feature type="compositionally biased region" description="Polar residues" evidence="1">
    <location>
        <begin position="494"/>
        <end position="507"/>
    </location>
</feature>
<accession>A0AAW1Q6G8</accession>
<feature type="compositionally biased region" description="Polar residues" evidence="1">
    <location>
        <begin position="106"/>
        <end position="118"/>
    </location>
</feature>
<evidence type="ECO:0000256" key="1">
    <source>
        <dbReference type="SAM" id="MobiDB-lite"/>
    </source>
</evidence>
<feature type="region of interest" description="Disordered" evidence="1">
    <location>
        <begin position="1416"/>
        <end position="1435"/>
    </location>
</feature>
<feature type="compositionally biased region" description="Polar residues" evidence="1">
    <location>
        <begin position="742"/>
        <end position="766"/>
    </location>
</feature>
<feature type="compositionally biased region" description="Basic and acidic residues" evidence="1">
    <location>
        <begin position="1135"/>
        <end position="1144"/>
    </location>
</feature>
<feature type="region of interest" description="Disordered" evidence="1">
    <location>
        <begin position="1515"/>
        <end position="1534"/>
    </location>
</feature>
<feature type="compositionally biased region" description="Low complexity" evidence="1">
    <location>
        <begin position="124"/>
        <end position="134"/>
    </location>
</feature>